<proteinExistence type="predicted"/>
<dbReference type="Proteomes" id="UP001487740">
    <property type="component" value="Unassembled WGS sequence"/>
</dbReference>
<dbReference type="AlphaFoldDB" id="A0AAW0SM52"/>
<reference evidence="1 2" key="1">
    <citation type="submission" date="2023-03" db="EMBL/GenBank/DDBJ databases">
        <title>High-quality genome of Scylla paramamosain provides insights in environmental adaptation.</title>
        <authorList>
            <person name="Zhang L."/>
        </authorList>
    </citation>
    <scope>NUCLEOTIDE SEQUENCE [LARGE SCALE GENOMIC DNA]</scope>
    <source>
        <strain evidence="1">LZ_2023a</strain>
        <tissue evidence="1">Muscle</tissue>
    </source>
</reference>
<sequence>MPRGAALAATLAREARFAARASFVLCGQSSAELIALNVITFEVPFCWLPLCPPEEGMPAATAGTIVTCCPASSVMAREFTWRAAVSWRRPAHHSQAAVMEGVTAGCSVWRGGDEQDSECALHVRTRSALTTCVHHGSPQQ</sequence>
<accession>A0AAW0SM52</accession>
<dbReference type="EMBL" id="JARAKH010000049">
    <property type="protein sequence ID" value="KAK8375781.1"/>
    <property type="molecule type" value="Genomic_DNA"/>
</dbReference>
<protein>
    <submittedName>
        <fullName evidence="1">Uncharacterized protein</fullName>
    </submittedName>
</protein>
<gene>
    <name evidence="1" type="ORF">O3P69_008493</name>
</gene>
<organism evidence="1 2">
    <name type="scientific">Scylla paramamosain</name>
    <name type="common">Mud crab</name>
    <dbReference type="NCBI Taxonomy" id="85552"/>
    <lineage>
        <taxon>Eukaryota</taxon>
        <taxon>Metazoa</taxon>
        <taxon>Ecdysozoa</taxon>
        <taxon>Arthropoda</taxon>
        <taxon>Crustacea</taxon>
        <taxon>Multicrustacea</taxon>
        <taxon>Malacostraca</taxon>
        <taxon>Eumalacostraca</taxon>
        <taxon>Eucarida</taxon>
        <taxon>Decapoda</taxon>
        <taxon>Pleocyemata</taxon>
        <taxon>Brachyura</taxon>
        <taxon>Eubrachyura</taxon>
        <taxon>Portunoidea</taxon>
        <taxon>Portunidae</taxon>
        <taxon>Portuninae</taxon>
        <taxon>Scylla</taxon>
    </lineage>
</organism>
<keyword evidence="2" id="KW-1185">Reference proteome</keyword>
<name>A0AAW0SM52_SCYPA</name>
<dbReference type="EMBL" id="JARAKH010000049">
    <property type="protein sequence ID" value="KAK8375782.1"/>
    <property type="molecule type" value="Genomic_DNA"/>
</dbReference>
<comment type="caution">
    <text evidence="1">The sequence shown here is derived from an EMBL/GenBank/DDBJ whole genome shotgun (WGS) entry which is preliminary data.</text>
</comment>
<evidence type="ECO:0000313" key="1">
    <source>
        <dbReference type="EMBL" id="KAK8375782.1"/>
    </source>
</evidence>
<evidence type="ECO:0000313" key="2">
    <source>
        <dbReference type="Proteomes" id="UP001487740"/>
    </source>
</evidence>